<protein>
    <recommendedName>
        <fullName evidence="3">Carbohydrate kinase PfkB domain-containing protein</fullName>
    </recommendedName>
</protein>
<accession>A0A9P3BPU9</accession>
<dbReference type="GO" id="GO:0016773">
    <property type="term" value="F:phosphotransferase activity, alcohol group as acceptor"/>
    <property type="evidence" value="ECO:0007669"/>
    <property type="project" value="InterPro"/>
</dbReference>
<evidence type="ECO:0000259" key="3">
    <source>
        <dbReference type="Pfam" id="PF00294"/>
    </source>
</evidence>
<evidence type="ECO:0000256" key="1">
    <source>
        <dbReference type="ARBA" id="ARBA00022679"/>
    </source>
</evidence>
<dbReference type="AlphaFoldDB" id="A0A9P3BPU9"/>
<evidence type="ECO:0000313" key="5">
    <source>
        <dbReference type="Proteomes" id="UP000710440"/>
    </source>
</evidence>
<dbReference type="InterPro" id="IPR029056">
    <property type="entry name" value="Ribokinase-like"/>
</dbReference>
<dbReference type="PANTHER" id="PTHR46969:SF1">
    <property type="entry name" value="BIFUNCTIONAL PROTEIN HLDE"/>
    <property type="match status" value="1"/>
</dbReference>
<comment type="caution">
    <text evidence="4">The sequence shown here is derived from an EMBL/GenBank/DDBJ whole genome shotgun (WGS) entry which is preliminary data.</text>
</comment>
<dbReference type="InterPro" id="IPR011611">
    <property type="entry name" value="PfkB_dom"/>
</dbReference>
<dbReference type="GO" id="GO:0033786">
    <property type="term" value="F:heptose-1-phosphate adenylyltransferase activity"/>
    <property type="evidence" value="ECO:0007669"/>
    <property type="project" value="TreeGrafter"/>
</dbReference>
<organism evidence="4 5">
    <name type="scientific">Aspergillus viridinutans</name>
    <dbReference type="NCBI Taxonomy" id="75553"/>
    <lineage>
        <taxon>Eukaryota</taxon>
        <taxon>Fungi</taxon>
        <taxon>Dikarya</taxon>
        <taxon>Ascomycota</taxon>
        <taxon>Pezizomycotina</taxon>
        <taxon>Eurotiomycetes</taxon>
        <taxon>Eurotiomycetidae</taxon>
        <taxon>Eurotiales</taxon>
        <taxon>Aspergillaceae</taxon>
        <taxon>Aspergillus</taxon>
        <taxon>Aspergillus subgen. Fumigati</taxon>
    </lineage>
</organism>
<dbReference type="GO" id="GO:0005829">
    <property type="term" value="C:cytosol"/>
    <property type="evidence" value="ECO:0007669"/>
    <property type="project" value="TreeGrafter"/>
</dbReference>
<keyword evidence="1" id="KW-0808">Transferase</keyword>
<dbReference type="RefSeq" id="XP_043123494.1">
    <property type="nucleotide sequence ID" value="XM_043267559.1"/>
</dbReference>
<dbReference type="OrthoDB" id="40021at2759"/>
<keyword evidence="5" id="KW-1185">Reference proteome</keyword>
<dbReference type="EMBL" id="BOPL01000002">
    <property type="protein sequence ID" value="GIK00308.1"/>
    <property type="molecule type" value="Genomic_DNA"/>
</dbReference>
<name>A0A9P3BPU9_ASPVI</name>
<sequence length="326" mass="34438">METCQANNSTDGETLVVVGDLILDQYVSGTVRRSAPEADVPVVEQERTEYYPGGAANVATNLAALGTAVVLVGAVGDDEEGQRLLSLLTSAKVDVSGVQVLADRPTCHKTRIIGNGRHLVRLDREIVTPIGEEQRRAALDPVRQYLPHARGMICSDYNKGFLCESVLQSLIREAVSLDRKVIVDPKIGDCSRYAGVTVLMPNLDELRLLSGLPIVSSTDIDAAARAVLTRVHPQALLVTCGADGMVLYDLDGKSFVIPGRASTPREVSGAGDSAVAAFAWAYLVCRRPLKEAAEVANNAGSIAVTKSGTATVAKSELLEVPCSGGS</sequence>
<dbReference type="PROSITE" id="PS00583">
    <property type="entry name" value="PFKB_KINASES_1"/>
    <property type="match status" value="1"/>
</dbReference>
<dbReference type="PANTHER" id="PTHR46969">
    <property type="entry name" value="BIFUNCTIONAL PROTEIN HLDE"/>
    <property type="match status" value="1"/>
</dbReference>
<dbReference type="SUPFAM" id="SSF53613">
    <property type="entry name" value="Ribokinase-like"/>
    <property type="match status" value="1"/>
</dbReference>
<dbReference type="Proteomes" id="UP000710440">
    <property type="component" value="Unassembled WGS sequence"/>
</dbReference>
<dbReference type="InterPro" id="IPR011913">
    <property type="entry name" value="RfaE_dom_I"/>
</dbReference>
<dbReference type="GO" id="GO:0033785">
    <property type="term" value="F:heptose 7-phosphate kinase activity"/>
    <property type="evidence" value="ECO:0007669"/>
    <property type="project" value="TreeGrafter"/>
</dbReference>
<proteinExistence type="predicted"/>
<dbReference type="GeneID" id="66932312"/>
<feature type="domain" description="Carbohydrate kinase PfkB" evidence="3">
    <location>
        <begin position="15"/>
        <end position="311"/>
    </location>
</feature>
<keyword evidence="2" id="KW-0418">Kinase</keyword>
<evidence type="ECO:0000256" key="2">
    <source>
        <dbReference type="ARBA" id="ARBA00022777"/>
    </source>
</evidence>
<dbReference type="InterPro" id="IPR002173">
    <property type="entry name" value="Carboh/pur_kinase_PfkB_CS"/>
</dbReference>
<evidence type="ECO:0000313" key="4">
    <source>
        <dbReference type="EMBL" id="GIK00308.1"/>
    </source>
</evidence>
<dbReference type="Pfam" id="PF00294">
    <property type="entry name" value="PfkB"/>
    <property type="match status" value="1"/>
</dbReference>
<dbReference type="Gene3D" id="3.40.1190.20">
    <property type="match status" value="1"/>
</dbReference>
<dbReference type="CDD" id="cd01172">
    <property type="entry name" value="RfaE_like"/>
    <property type="match status" value="1"/>
</dbReference>
<gene>
    <name evidence="4" type="ORF">Aspvir_004330</name>
</gene>
<reference evidence="4 5" key="1">
    <citation type="submission" date="2021-02" db="EMBL/GenBank/DDBJ databases">
        <title>Pan-genome distribution and transcriptional activeness of fungal secondary metabolism genes in Aspergillus section Fumigati.</title>
        <authorList>
            <person name="Takahashi H."/>
            <person name="Umemura M."/>
            <person name="Ninomiya A."/>
            <person name="Kusuya Y."/>
            <person name="Urayama S."/>
            <person name="Shimizu M."/>
            <person name="Watanabe A."/>
            <person name="Kamei K."/>
            <person name="Yaguchi T."/>
            <person name="Hagiwara D."/>
        </authorList>
    </citation>
    <scope>NUCLEOTIDE SEQUENCE [LARGE SCALE GENOMIC DNA]</scope>
    <source>
        <strain evidence="4 5">IFM 47045</strain>
    </source>
</reference>